<accession>A0A5M6CF39</accession>
<dbReference type="EMBL" id="VWSH01000004">
    <property type="protein sequence ID" value="KAA5532522.1"/>
    <property type="molecule type" value="Genomic_DNA"/>
</dbReference>
<evidence type="ECO:0000313" key="2">
    <source>
        <dbReference type="Proteomes" id="UP000323632"/>
    </source>
</evidence>
<gene>
    <name evidence="1" type="ORF">F0919_17210</name>
</gene>
<evidence type="ECO:0000313" key="1">
    <source>
        <dbReference type="EMBL" id="KAA5532522.1"/>
    </source>
</evidence>
<comment type="caution">
    <text evidence="1">The sequence shown here is derived from an EMBL/GenBank/DDBJ whole genome shotgun (WGS) entry which is preliminary data.</text>
</comment>
<keyword evidence="2" id="KW-1185">Reference proteome</keyword>
<name>A0A5M6CF39_9BACT</name>
<dbReference type="AlphaFoldDB" id="A0A5M6CF39"/>
<reference evidence="1 2" key="1">
    <citation type="submission" date="2019-09" db="EMBL/GenBank/DDBJ databases">
        <title>Genome sequence and assembly of Taibaiella sp.</title>
        <authorList>
            <person name="Chhetri G."/>
        </authorList>
    </citation>
    <scope>NUCLEOTIDE SEQUENCE [LARGE SCALE GENOMIC DNA]</scope>
    <source>
        <strain evidence="1 2">KVB11</strain>
    </source>
</reference>
<proteinExistence type="predicted"/>
<dbReference type="Proteomes" id="UP000323632">
    <property type="component" value="Unassembled WGS sequence"/>
</dbReference>
<organism evidence="1 2">
    <name type="scientific">Taibaiella lutea</name>
    <dbReference type="NCBI Taxonomy" id="2608001"/>
    <lineage>
        <taxon>Bacteria</taxon>
        <taxon>Pseudomonadati</taxon>
        <taxon>Bacteroidota</taxon>
        <taxon>Chitinophagia</taxon>
        <taxon>Chitinophagales</taxon>
        <taxon>Chitinophagaceae</taxon>
        <taxon>Taibaiella</taxon>
    </lineage>
</organism>
<protein>
    <submittedName>
        <fullName evidence="1">Uncharacterized protein</fullName>
    </submittedName>
</protein>
<dbReference type="RefSeq" id="WP_150034025.1">
    <property type="nucleotide sequence ID" value="NZ_VWSH01000004.1"/>
</dbReference>
<sequence>MLNNEYSNLNKVLFNNSKLIENKNNIEKNISEGLLTFRTLVIISPFINETEESAQLEKILAACKLQSNDYNVSVLTNDWSYFRNAASIKEILLFGVSEKDLNLNILMPFNQVIRFDNRVWIKSSSIAEMMKSQEIKNNLWQNALKPHFLG</sequence>